<dbReference type="PANTHER" id="PTHR30576">
    <property type="entry name" value="COLANIC BIOSYNTHESIS UDP-GLUCOSE LIPID CARRIER TRANSFERASE"/>
    <property type="match status" value="1"/>
</dbReference>
<feature type="domain" description="Bacterial sugar transferase" evidence="4">
    <location>
        <begin position="234"/>
        <end position="413"/>
    </location>
</feature>
<proteinExistence type="inferred from homology"/>
<sequence>MSYITAQGARSRRHRYFRELQAFFFPAIAAILTACVIYIATISRSGRSDWHNTYLVLLAIGCVPLVASAVLAGLRRHESAMVTSILITSGLFSVAVSVLSALRIPVSYQGLLYCFPAIILVMAYANSRFQRTIGSKVALTDFVDADALAAEFGDISVVRDPAAEIPDIEILLIDPHEHHTEKWSSLLANCYLRGIEIVPWASFREVRSGRLDVPSFEISHLAYSPSQLFYARVKRTLDILTVLVSLPVTLPIAALVAAYIGLRNGMPVIFVQVRRGYGGRRFRMYKFRTMYKGTEGGSTSVRDKRIIPGCRMIRKLRFDEIPQLYNILRGDMSLIGPRPVAEYVARSSAQVQPKYELRSLVPPGITGWAQVHSGYAGTVDEEIEKLSYDLYYIKHLSFDLDVLILFKTARTVLFGSGAR</sequence>
<keyword evidence="5" id="KW-0808">Transferase</keyword>
<keyword evidence="3" id="KW-0472">Membrane</keyword>
<dbReference type="PANTHER" id="PTHR30576:SF0">
    <property type="entry name" value="UNDECAPRENYL-PHOSPHATE N-ACETYLGALACTOSAMINYL 1-PHOSPHATE TRANSFERASE-RELATED"/>
    <property type="match status" value="1"/>
</dbReference>
<accession>A0ABZ2I063</accession>
<keyword evidence="2" id="KW-0270">Exopolysaccharide synthesis</keyword>
<evidence type="ECO:0000256" key="3">
    <source>
        <dbReference type="SAM" id="Phobius"/>
    </source>
</evidence>
<feature type="transmembrane region" description="Helical" evidence="3">
    <location>
        <begin position="108"/>
        <end position="126"/>
    </location>
</feature>
<comment type="similarity">
    <text evidence="1">Belongs to the bacterial sugar transferase family.</text>
</comment>
<dbReference type="Proteomes" id="UP001369958">
    <property type="component" value="Chromosome"/>
</dbReference>
<name>A0ABZ2I063_9HYPH</name>
<dbReference type="GO" id="GO:0016740">
    <property type="term" value="F:transferase activity"/>
    <property type="evidence" value="ECO:0007669"/>
    <property type="project" value="UniProtKB-KW"/>
</dbReference>
<reference evidence="5 6" key="1">
    <citation type="submission" date="2024-02" db="EMBL/GenBank/DDBJ databases">
        <title>Complete genome sequence of Pelagibacterium nitratireducens ZH15.</title>
        <authorList>
            <person name="Zhao L.H."/>
        </authorList>
    </citation>
    <scope>NUCLEOTIDE SEQUENCE [LARGE SCALE GENOMIC DNA]</scope>
    <source>
        <strain evidence="5 6">ZH15</strain>
    </source>
</reference>
<feature type="transmembrane region" description="Helical" evidence="3">
    <location>
        <begin position="239"/>
        <end position="262"/>
    </location>
</feature>
<keyword evidence="6" id="KW-1185">Reference proteome</keyword>
<evidence type="ECO:0000313" key="6">
    <source>
        <dbReference type="Proteomes" id="UP001369958"/>
    </source>
</evidence>
<protein>
    <submittedName>
        <fullName evidence="5">Sugar transferase</fullName>
    </submittedName>
</protein>
<evidence type="ECO:0000259" key="4">
    <source>
        <dbReference type="Pfam" id="PF02397"/>
    </source>
</evidence>
<dbReference type="Pfam" id="PF02397">
    <property type="entry name" value="Bac_transf"/>
    <property type="match status" value="1"/>
</dbReference>
<organism evidence="5 6">
    <name type="scientific">Pelagibacterium nitratireducens</name>
    <dbReference type="NCBI Taxonomy" id="1046114"/>
    <lineage>
        <taxon>Bacteria</taxon>
        <taxon>Pseudomonadati</taxon>
        <taxon>Pseudomonadota</taxon>
        <taxon>Alphaproteobacteria</taxon>
        <taxon>Hyphomicrobiales</taxon>
        <taxon>Devosiaceae</taxon>
        <taxon>Pelagibacterium</taxon>
    </lineage>
</organism>
<dbReference type="InterPro" id="IPR003362">
    <property type="entry name" value="Bact_transf"/>
</dbReference>
<keyword evidence="3" id="KW-1133">Transmembrane helix</keyword>
<feature type="transmembrane region" description="Helical" evidence="3">
    <location>
        <begin position="81"/>
        <end position="102"/>
    </location>
</feature>
<gene>
    <name evidence="5" type="ORF">V6617_01465</name>
</gene>
<dbReference type="RefSeq" id="WP_338608587.1">
    <property type="nucleotide sequence ID" value="NZ_CP146275.1"/>
</dbReference>
<dbReference type="EMBL" id="CP146275">
    <property type="protein sequence ID" value="WWT33167.1"/>
    <property type="molecule type" value="Genomic_DNA"/>
</dbReference>
<feature type="transmembrane region" description="Helical" evidence="3">
    <location>
        <begin position="20"/>
        <end position="42"/>
    </location>
</feature>
<evidence type="ECO:0000256" key="2">
    <source>
        <dbReference type="ARBA" id="ARBA00023169"/>
    </source>
</evidence>
<evidence type="ECO:0000256" key="1">
    <source>
        <dbReference type="ARBA" id="ARBA00006464"/>
    </source>
</evidence>
<feature type="transmembrane region" description="Helical" evidence="3">
    <location>
        <begin position="54"/>
        <end position="74"/>
    </location>
</feature>
<keyword evidence="3" id="KW-0812">Transmembrane</keyword>
<evidence type="ECO:0000313" key="5">
    <source>
        <dbReference type="EMBL" id="WWT33167.1"/>
    </source>
</evidence>